<dbReference type="Pfam" id="PF16901">
    <property type="entry name" value="DAO_C"/>
    <property type="match status" value="1"/>
</dbReference>
<evidence type="ECO:0000259" key="7">
    <source>
        <dbReference type="Pfam" id="PF16901"/>
    </source>
</evidence>
<name>X0VHF5_9ZZZZ</name>
<dbReference type="GO" id="GO:0046168">
    <property type="term" value="P:glycerol-3-phosphate catabolic process"/>
    <property type="evidence" value="ECO:0007669"/>
    <property type="project" value="TreeGrafter"/>
</dbReference>
<dbReference type="SUPFAM" id="SSF54373">
    <property type="entry name" value="FAD-linked reductases, C-terminal domain"/>
    <property type="match status" value="1"/>
</dbReference>
<dbReference type="InterPro" id="IPR000447">
    <property type="entry name" value="G3P_DH_FAD-dep"/>
</dbReference>
<dbReference type="GO" id="GO:0004368">
    <property type="term" value="F:glycerol-3-phosphate dehydrogenase (quinone) activity"/>
    <property type="evidence" value="ECO:0007669"/>
    <property type="project" value="InterPro"/>
</dbReference>
<comment type="caution">
    <text evidence="8">The sequence shown here is derived from an EMBL/GenBank/DDBJ whole genome shotgun (WGS) entry which is preliminary data.</text>
</comment>
<evidence type="ECO:0000256" key="3">
    <source>
        <dbReference type="ARBA" id="ARBA00022798"/>
    </source>
</evidence>
<keyword evidence="2" id="KW-0285">Flavoprotein</keyword>
<dbReference type="InterPro" id="IPR006076">
    <property type="entry name" value="FAD-dep_OxRdtase"/>
</dbReference>
<keyword evidence="3" id="KW-0319">Glycerol metabolism</keyword>
<dbReference type="PANTHER" id="PTHR11985">
    <property type="entry name" value="GLYCEROL-3-PHOSPHATE DEHYDROGENASE"/>
    <property type="match status" value="1"/>
</dbReference>
<feature type="non-terminal residue" evidence="8">
    <location>
        <position position="1"/>
    </location>
</feature>
<dbReference type="AlphaFoldDB" id="X0VHF5"/>
<proteinExistence type="predicted"/>
<dbReference type="Gene3D" id="1.10.8.870">
    <property type="entry name" value="Alpha-glycerophosphate oxidase, cap domain"/>
    <property type="match status" value="1"/>
</dbReference>
<dbReference type="PROSITE" id="PS00978">
    <property type="entry name" value="FAD_G3PDH_2"/>
    <property type="match status" value="1"/>
</dbReference>
<evidence type="ECO:0000313" key="8">
    <source>
        <dbReference type="EMBL" id="GAG17744.1"/>
    </source>
</evidence>
<evidence type="ECO:0000256" key="4">
    <source>
        <dbReference type="ARBA" id="ARBA00022827"/>
    </source>
</evidence>
<dbReference type="EMBL" id="BARS01036684">
    <property type="protein sequence ID" value="GAG17744.1"/>
    <property type="molecule type" value="Genomic_DNA"/>
</dbReference>
<comment type="cofactor">
    <cofactor evidence="1">
        <name>FAD</name>
        <dbReference type="ChEBI" id="CHEBI:57692"/>
    </cofactor>
</comment>
<evidence type="ECO:0000256" key="1">
    <source>
        <dbReference type="ARBA" id="ARBA00001974"/>
    </source>
</evidence>
<organism evidence="8">
    <name type="scientific">marine sediment metagenome</name>
    <dbReference type="NCBI Taxonomy" id="412755"/>
    <lineage>
        <taxon>unclassified sequences</taxon>
        <taxon>metagenomes</taxon>
        <taxon>ecological metagenomes</taxon>
    </lineage>
</organism>
<keyword evidence="4" id="KW-0274">FAD</keyword>
<evidence type="ECO:0000256" key="2">
    <source>
        <dbReference type="ARBA" id="ARBA00022630"/>
    </source>
</evidence>
<evidence type="ECO:0000259" key="6">
    <source>
        <dbReference type="Pfam" id="PF01266"/>
    </source>
</evidence>
<dbReference type="GO" id="GO:0006071">
    <property type="term" value="P:glycerol metabolic process"/>
    <property type="evidence" value="ECO:0007669"/>
    <property type="project" value="UniProtKB-KW"/>
</dbReference>
<feature type="domain" description="Alpha-glycerophosphate oxidase C-terminal" evidence="7">
    <location>
        <begin position="152"/>
        <end position="257"/>
    </location>
</feature>
<evidence type="ECO:0000256" key="5">
    <source>
        <dbReference type="ARBA" id="ARBA00023002"/>
    </source>
</evidence>
<dbReference type="InterPro" id="IPR031656">
    <property type="entry name" value="DAO_C"/>
</dbReference>
<dbReference type="PANTHER" id="PTHR11985:SF35">
    <property type="entry name" value="ANAEROBIC GLYCEROL-3-PHOSPHATE DEHYDROGENASE SUBUNIT A"/>
    <property type="match status" value="1"/>
</dbReference>
<dbReference type="Gene3D" id="3.30.9.10">
    <property type="entry name" value="D-Amino Acid Oxidase, subunit A, domain 2"/>
    <property type="match status" value="1"/>
</dbReference>
<dbReference type="Pfam" id="PF01266">
    <property type="entry name" value="DAO"/>
    <property type="match status" value="1"/>
</dbReference>
<evidence type="ECO:0008006" key="9">
    <source>
        <dbReference type="Google" id="ProtNLM"/>
    </source>
</evidence>
<protein>
    <recommendedName>
        <fullName evidence="9">FAD dependent oxidoreductase domain-containing protein</fullName>
    </recommendedName>
</protein>
<gene>
    <name evidence="8" type="ORF">S01H1_56347</name>
</gene>
<reference evidence="8" key="1">
    <citation type="journal article" date="2014" name="Front. Microbiol.">
        <title>High frequency of phylogenetically diverse reductive dehalogenase-homologous genes in deep subseafloor sedimentary metagenomes.</title>
        <authorList>
            <person name="Kawai M."/>
            <person name="Futagami T."/>
            <person name="Toyoda A."/>
            <person name="Takaki Y."/>
            <person name="Nishi S."/>
            <person name="Hori S."/>
            <person name="Arai W."/>
            <person name="Tsubouchi T."/>
            <person name="Morono Y."/>
            <person name="Uchiyama I."/>
            <person name="Ito T."/>
            <person name="Fujiyama A."/>
            <person name="Inagaki F."/>
            <person name="Takami H."/>
        </authorList>
    </citation>
    <scope>NUCLEOTIDE SEQUENCE</scope>
    <source>
        <strain evidence="8">Expedition CK06-06</strain>
    </source>
</reference>
<dbReference type="InterPro" id="IPR038299">
    <property type="entry name" value="DAO_C_sf"/>
</dbReference>
<keyword evidence="5" id="KW-0560">Oxidoreductase</keyword>
<feature type="domain" description="FAD dependent oxidoreductase" evidence="6">
    <location>
        <begin position="2"/>
        <end position="127"/>
    </location>
</feature>
<accession>X0VHF5</accession>
<feature type="non-terminal residue" evidence="8">
    <location>
        <position position="258"/>
    </location>
</feature>
<sequence length="258" mass="27956">TKGIHLTLRRSNLPLSAIIAFPALDDRLIFAVPLGDCTYVGTTDTDYTASPDQAKADAADVEYLLGSVNAIFQEAHLSPSDVISSWAGVRPLVSEEGAPSDVPRDYEIEMGPPGLVSIVGGKLTTYRAMAEELLDHVLAQEAKRFGWSPAPCRTAESPLPGGHLDGFARFGEATASALEESWGLSRLAAERLVRTYGTEYVKVLGYALPDRRLLRPLVPAGSVLRVEAIYAAAEEMALTLEDFMARRTDLMLFDHNHG</sequence>